<dbReference type="PROSITE" id="PS51192">
    <property type="entry name" value="HELICASE_ATP_BIND_1"/>
    <property type="match status" value="1"/>
</dbReference>
<keyword evidence="8 16" id="KW-0547">Nucleotide-binding</keyword>
<organism evidence="22">
    <name type="scientific">Tepidanaerobacter syntrophicus</name>
    <dbReference type="NCBI Taxonomy" id="224999"/>
    <lineage>
        <taxon>Bacteria</taxon>
        <taxon>Bacillati</taxon>
        <taxon>Bacillota</taxon>
        <taxon>Clostridia</taxon>
        <taxon>Thermosediminibacterales</taxon>
        <taxon>Tepidanaerobacteraceae</taxon>
        <taxon>Tepidanaerobacter</taxon>
    </lineage>
</organism>
<comment type="function">
    <text evidence="16">Part of the Sec protein translocase complex. Interacts with the SecYEG preprotein conducting channel. Has a central role in coupling the hydrolysis of ATP to the transfer of proteins into and across the cell membrane, serving as an ATP-driven molecular motor driving the stepwise translocation of polypeptide chains across the membrane.</text>
</comment>
<dbReference type="FunFam" id="3.40.50.300:FF:000081">
    <property type="entry name" value="Preprotein translocase subunit SecA"/>
    <property type="match status" value="1"/>
</dbReference>
<dbReference type="Gene3D" id="3.40.50.300">
    <property type="entry name" value="P-loop containing nucleotide triphosphate hydrolases"/>
    <property type="match status" value="3"/>
</dbReference>
<evidence type="ECO:0000256" key="1">
    <source>
        <dbReference type="ARBA" id="ARBA00001947"/>
    </source>
</evidence>
<dbReference type="SMART" id="SM00957">
    <property type="entry name" value="SecA_DEAD"/>
    <property type="match status" value="1"/>
</dbReference>
<dbReference type="SMART" id="SM00958">
    <property type="entry name" value="SecA_PP_bind"/>
    <property type="match status" value="1"/>
</dbReference>
<dbReference type="SUPFAM" id="SSF81886">
    <property type="entry name" value="Helical scaffold and wing domains of SecA"/>
    <property type="match status" value="1"/>
</dbReference>
<dbReference type="GO" id="GO:0043952">
    <property type="term" value="P:protein transport by the Sec complex"/>
    <property type="evidence" value="ECO:0007669"/>
    <property type="project" value="TreeGrafter"/>
</dbReference>
<dbReference type="HAMAP" id="MF_01382">
    <property type="entry name" value="SecA"/>
    <property type="match status" value="1"/>
</dbReference>
<dbReference type="Gene3D" id="1.10.3060.10">
    <property type="entry name" value="Helical scaffold and wing domains of SecA"/>
    <property type="match status" value="1"/>
</dbReference>
<keyword evidence="9" id="KW-0862">Zinc</keyword>
<evidence type="ECO:0000256" key="14">
    <source>
        <dbReference type="ARBA" id="ARBA00023136"/>
    </source>
</evidence>
<dbReference type="Pfam" id="PF02810">
    <property type="entry name" value="SEC-C"/>
    <property type="match status" value="1"/>
</dbReference>
<keyword evidence="5 16" id="KW-1003">Cell membrane</keyword>
<evidence type="ECO:0000256" key="7">
    <source>
        <dbReference type="ARBA" id="ARBA00022723"/>
    </source>
</evidence>
<evidence type="ECO:0000256" key="4">
    <source>
        <dbReference type="ARBA" id="ARBA00022448"/>
    </source>
</evidence>
<keyword evidence="23" id="KW-1185">Reference proteome</keyword>
<dbReference type="InterPro" id="IPR014001">
    <property type="entry name" value="Helicase_ATP-bd"/>
</dbReference>
<feature type="domain" description="Helicase ATP-binding" evidence="19">
    <location>
        <begin position="88"/>
        <end position="246"/>
    </location>
</feature>
<evidence type="ECO:0000313" key="23">
    <source>
        <dbReference type="Proteomes" id="UP000062160"/>
    </source>
</evidence>
<comment type="cofactor">
    <cofactor evidence="1">
        <name>Zn(2+)</name>
        <dbReference type="ChEBI" id="CHEBI:29105"/>
    </cofactor>
</comment>
<dbReference type="PROSITE" id="PS51196">
    <property type="entry name" value="SECA_MOTOR_DEAD"/>
    <property type="match status" value="1"/>
</dbReference>
<evidence type="ECO:0000256" key="13">
    <source>
        <dbReference type="ARBA" id="ARBA00023010"/>
    </source>
</evidence>
<gene>
    <name evidence="16" type="primary">secA</name>
    <name evidence="22" type="ORF">TSYNT_5207</name>
</gene>
<evidence type="ECO:0000313" key="22">
    <source>
        <dbReference type="EMBL" id="GAQ24381.1"/>
    </source>
</evidence>
<evidence type="ECO:0000256" key="6">
    <source>
        <dbReference type="ARBA" id="ARBA00022490"/>
    </source>
</evidence>
<evidence type="ECO:0000259" key="20">
    <source>
        <dbReference type="PROSITE" id="PS51194"/>
    </source>
</evidence>
<dbReference type="SUPFAM" id="SSF81767">
    <property type="entry name" value="Pre-protein crosslinking domain of SecA"/>
    <property type="match status" value="1"/>
</dbReference>
<dbReference type="PROSITE" id="PS51194">
    <property type="entry name" value="HELICASE_CTER"/>
    <property type="match status" value="1"/>
</dbReference>
<dbReference type="PROSITE" id="PS01312">
    <property type="entry name" value="SECA"/>
    <property type="match status" value="1"/>
</dbReference>
<dbReference type="FunFam" id="1.10.3060.10:FF:000002">
    <property type="entry name" value="Preprotein translocase subunit SecA"/>
    <property type="match status" value="1"/>
</dbReference>
<feature type="binding site" evidence="16">
    <location>
        <position position="493"/>
    </location>
    <ligand>
        <name>ATP</name>
        <dbReference type="ChEBI" id="CHEBI:30616"/>
    </ligand>
</feature>
<evidence type="ECO:0000256" key="2">
    <source>
        <dbReference type="ARBA" id="ARBA00004496"/>
    </source>
</evidence>
<keyword evidence="7" id="KW-0479">Metal-binding</keyword>
<dbReference type="InterPro" id="IPR011116">
    <property type="entry name" value="SecA_Wing/Scaffold"/>
</dbReference>
<dbReference type="Pfam" id="PF21090">
    <property type="entry name" value="P-loop_SecA"/>
    <property type="match status" value="1"/>
</dbReference>
<keyword evidence="12 16" id="KW-1278">Translocase</keyword>
<dbReference type="PANTHER" id="PTHR30612:SF0">
    <property type="entry name" value="CHLOROPLAST PROTEIN-TRANSPORTING ATPASE"/>
    <property type="match status" value="1"/>
</dbReference>
<dbReference type="Pfam" id="PF07516">
    <property type="entry name" value="SecA_SW"/>
    <property type="match status" value="1"/>
</dbReference>
<dbReference type="EMBL" id="DF976999">
    <property type="protein sequence ID" value="GAQ24381.1"/>
    <property type="molecule type" value="Genomic_DNA"/>
</dbReference>
<evidence type="ECO:0000256" key="10">
    <source>
        <dbReference type="ARBA" id="ARBA00022840"/>
    </source>
</evidence>
<dbReference type="InterPro" id="IPR011115">
    <property type="entry name" value="SecA_DEAD"/>
</dbReference>
<dbReference type="InterPro" id="IPR001650">
    <property type="entry name" value="Helicase_C-like"/>
</dbReference>
<dbReference type="SUPFAM" id="SSF52540">
    <property type="entry name" value="P-loop containing nucleoside triphosphate hydrolases"/>
    <property type="match status" value="2"/>
</dbReference>
<name>A0A0U9HCJ9_9FIRM</name>
<reference evidence="22" key="1">
    <citation type="journal article" date="2016" name="Genome Announc.">
        <title>Draft Genome Sequence of the Syntrophic Lactate-Degrading Bacterium Tepidanaerobacter syntrophicus JLT.</title>
        <authorList>
            <person name="Matsuura N."/>
            <person name="Ohashi A."/>
            <person name="Tourlousse D.M."/>
            <person name="Sekiguchi Y."/>
        </authorList>
    </citation>
    <scope>NUCLEOTIDE SEQUENCE [LARGE SCALE GENOMIC DNA]</scope>
    <source>
        <strain evidence="22">JL</strain>
    </source>
</reference>
<evidence type="ECO:0000256" key="8">
    <source>
        <dbReference type="ARBA" id="ARBA00022741"/>
    </source>
</evidence>
<dbReference type="FunFam" id="3.90.1440.10:FF:000001">
    <property type="entry name" value="Preprotein translocase subunit SecA"/>
    <property type="match status" value="1"/>
</dbReference>
<evidence type="ECO:0000256" key="12">
    <source>
        <dbReference type="ARBA" id="ARBA00022967"/>
    </source>
</evidence>
<dbReference type="GO" id="GO:0005524">
    <property type="term" value="F:ATP binding"/>
    <property type="evidence" value="ECO:0007669"/>
    <property type="project" value="UniProtKB-UniRule"/>
</dbReference>
<evidence type="ECO:0000256" key="16">
    <source>
        <dbReference type="HAMAP-Rule" id="MF_01382"/>
    </source>
</evidence>
<feature type="domain" description="Helicase C-terminal" evidence="20">
    <location>
        <begin position="418"/>
        <end position="587"/>
    </location>
</feature>
<evidence type="ECO:0000259" key="21">
    <source>
        <dbReference type="PROSITE" id="PS51196"/>
    </source>
</evidence>
<dbReference type="GO" id="GO:0005829">
    <property type="term" value="C:cytosol"/>
    <property type="evidence" value="ECO:0007669"/>
    <property type="project" value="TreeGrafter"/>
</dbReference>
<sequence>MLNIFNKILGNSNEKEIHKLQKIVDEVNAFEPSIEKLSDIDLRNKTDEFKERLSKGETLDDILPEAFAVVREAAKRTLNMRPFDVQVLGAIVLHQGRIAEMKTGEGKTLVATMPVYLNALTGEGVHVVTVNDYLAKRDSEWMGQIYEFLGLEVGLIVHDLDFEARKRAYNADITYGTNNEFGFDYLRDNMVMYKEHMVQRPLNYAIVDEVDSILIDEARTPLIISGQAEESTEIYYKFARFVPKLIENEDYTVDEKAHSVMPTEKGIKKVENFLGVDNLYDEENIELLHHLQQALKAHALMKLDRDYVVKDGQVIIVDEFTGRLMFGRRYSDGLHQAIEAKEGVKVENESKTLATITFQNYFRMYKKLAGMTGTAATEEEEFRQIYGLDVVVIPTNKPMIRVDYPDAVYKTEKGKFNAVVREIEECHKKGQPVLVGTVSIEKSELLSEMLKRRGIPHQVLNAKYHEKEAQIIAKAGQKGAVTIATNMAGRGTDIVLGEGVAELGGLHIIGTERHEARRIDNQLRGRAGRQGDPGSSRFYISMEDDLMRLFGADNIKGLMEKLGFEDDQPIEHPLITKSIENAQKKVEAHNFDIRKHVLEYDDVMNTQREVIYSQRRHVLESEDLSESIQQMISEVVNRILDIYMPKDIHPEEWDIKGLEEYVKDIFPVNLSMDQLNVEEVSRENIANTLVQKAQEAYKQKEAELGSEVMRELERYIMLKTVDQKWMDHLDAMDQLRDGIGLRAYGQRDPVIEYKFEGYEMFQEMIKSIQEDTLRYLFRVKVKAAPERQEKNYNVSYSHSGGNEKPQPIKKQKKVGRNDPCPCGSGKKYKKCCGRTA</sequence>
<dbReference type="FunFam" id="3.40.50.300:FF:000694">
    <property type="entry name" value="Preprotein translocase subunit SecA"/>
    <property type="match status" value="1"/>
</dbReference>
<keyword evidence="6 16" id="KW-0963">Cytoplasm</keyword>
<dbReference type="PRINTS" id="PR00906">
    <property type="entry name" value="SECA"/>
</dbReference>
<dbReference type="AlphaFoldDB" id="A0A0U9HCJ9"/>
<dbReference type="InterPro" id="IPR027417">
    <property type="entry name" value="P-loop_NTPase"/>
</dbReference>
<dbReference type="InterPro" id="IPR004027">
    <property type="entry name" value="SEC_C_motif"/>
</dbReference>
<dbReference type="GO" id="GO:0006605">
    <property type="term" value="P:protein targeting"/>
    <property type="evidence" value="ECO:0007669"/>
    <property type="project" value="UniProtKB-UniRule"/>
</dbReference>
<evidence type="ECO:0000256" key="15">
    <source>
        <dbReference type="ARBA" id="ARBA00034006"/>
    </source>
</evidence>
<keyword evidence="11 16" id="KW-0653">Protein transport</keyword>
<comment type="subcellular location">
    <subcellularLocation>
        <location evidence="16">Cell membrane</location>
        <topology evidence="16">Peripheral membrane protein</topology>
        <orientation evidence="16">Cytoplasmic side</orientation>
    </subcellularLocation>
    <subcellularLocation>
        <location evidence="2 16">Cytoplasm</location>
    </subcellularLocation>
    <text evidence="16">Distribution is 50-50.</text>
</comment>
<dbReference type="InterPro" id="IPR036266">
    <property type="entry name" value="SecA_Wing/Scaffold_sf"/>
</dbReference>
<dbReference type="Gene3D" id="3.90.1440.10">
    <property type="entry name" value="SecA, preprotein cross-linking domain"/>
    <property type="match status" value="1"/>
</dbReference>
<feature type="domain" description="SecA family profile" evidence="21">
    <location>
        <begin position="2"/>
        <end position="571"/>
    </location>
</feature>
<keyword evidence="14 16" id="KW-0472">Membrane</keyword>
<dbReference type="CDD" id="cd18803">
    <property type="entry name" value="SF2_C_secA"/>
    <property type="match status" value="1"/>
</dbReference>
<dbReference type="GO" id="GO:0065002">
    <property type="term" value="P:intracellular protein transmembrane transport"/>
    <property type="evidence" value="ECO:0007669"/>
    <property type="project" value="UniProtKB-UniRule"/>
</dbReference>
<feature type="compositionally biased region" description="Polar residues" evidence="18">
    <location>
        <begin position="791"/>
        <end position="800"/>
    </location>
</feature>
<evidence type="ECO:0000256" key="11">
    <source>
        <dbReference type="ARBA" id="ARBA00022927"/>
    </source>
</evidence>
<protein>
    <recommendedName>
        <fullName evidence="16 17">Protein translocase subunit SecA</fullName>
        <ecNumber evidence="16">7.4.2.8</ecNumber>
    </recommendedName>
</protein>
<dbReference type="OrthoDB" id="9805579at2"/>
<dbReference type="InterPro" id="IPR011130">
    <property type="entry name" value="SecA_preprotein_X-link_dom"/>
</dbReference>
<keyword evidence="4 16" id="KW-0813">Transport</keyword>
<feature type="binding site" evidence="16">
    <location>
        <position position="86"/>
    </location>
    <ligand>
        <name>ATP</name>
        <dbReference type="ChEBI" id="CHEBI:30616"/>
    </ligand>
</feature>
<dbReference type="GO" id="GO:0008564">
    <property type="term" value="F:protein-exporting ATPase activity"/>
    <property type="evidence" value="ECO:0007669"/>
    <property type="project" value="UniProtKB-EC"/>
</dbReference>
<dbReference type="EC" id="7.4.2.8" evidence="16"/>
<dbReference type="STRING" id="224999.GCA_001485475_00363"/>
<keyword evidence="10 16" id="KW-0067">ATP-binding</keyword>
<dbReference type="Pfam" id="PF01043">
    <property type="entry name" value="SecA_PP_bind"/>
    <property type="match status" value="1"/>
</dbReference>
<dbReference type="InterPro" id="IPR014018">
    <property type="entry name" value="SecA_motor_DEAD"/>
</dbReference>
<comment type="catalytic activity">
    <reaction evidence="15 16">
        <text>ATP + H2O + cellular proteinSide 1 = ADP + phosphate + cellular proteinSide 2.</text>
        <dbReference type="EC" id="7.4.2.8"/>
    </reaction>
</comment>
<dbReference type="NCBIfam" id="NF006630">
    <property type="entry name" value="PRK09200.1"/>
    <property type="match status" value="1"/>
</dbReference>
<feature type="compositionally biased region" description="Basic residues" evidence="18">
    <location>
        <begin position="826"/>
        <end position="836"/>
    </location>
</feature>
<proteinExistence type="inferred from homology"/>
<evidence type="ECO:0000256" key="18">
    <source>
        <dbReference type="SAM" id="MobiDB-lite"/>
    </source>
</evidence>
<dbReference type="Pfam" id="PF07517">
    <property type="entry name" value="SecA_DEAD"/>
    <property type="match status" value="1"/>
</dbReference>
<dbReference type="NCBIfam" id="NF009538">
    <property type="entry name" value="PRK12904.1"/>
    <property type="match status" value="1"/>
</dbReference>
<dbReference type="GO" id="GO:0005886">
    <property type="term" value="C:plasma membrane"/>
    <property type="evidence" value="ECO:0007669"/>
    <property type="project" value="UniProtKB-SubCell"/>
</dbReference>
<dbReference type="GO" id="GO:0017038">
    <property type="term" value="P:protein import"/>
    <property type="evidence" value="ECO:0007669"/>
    <property type="project" value="InterPro"/>
</dbReference>
<feature type="region of interest" description="Disordered" evidence="18">
    <location>
        <begin position="790"/>
        <end position="836"/>
    </location>
</feature>
<dbReference type="InterPro" id="IPR036670">
    <property type="entry name" value="SecA_X-link_sf"/>
</dbReference>
<dbReference type="NCBIfam" id="TIGR00963">
    <property type="entry name" value="secA"/>
    <property type="match status" value="1"/>
</dbReference>
<keyword evidence="13 16" id="KW-0811">Translocation</keyword>
<dbReference type="InterPro" id="IPR044722">
    <property type="entry name" value="SecA_SF2_C"/>
</dbReference>
<dbReference type="Proteomes" id="UP000062160">
    <property type="component" value="Unassembled WGS sequence"/>
</dbReference>
<dbReference type="CDD" id="cd17928">
    <property type="entry name" value="DEXDc_SecA"/>
    <property type="match status" value="1"/>
</dbReference>
<dbReference type="GO" id="GO:0031522">
    <property type="term" value="C:cell envelope Sec protein transport complex"/>
    <property type="evidence" value="ECO:0007669"/>
    <property type="project" value="TreeGrafter"/>
</dbReference>
<dbReference type="PANTHER" id="PTHR30612">
    <property type="entry name" value="SECA INNER MEMBRANE COMPONENT OF SEC PROTEIN SECRETION SYSTEM"/>
    <property type="match status" value="1"/>
</dbReference>
<dbReference type="InterPro" id="IPR020937">
    <property type="entry name" value="SecA_CS"/>
</dbReference>
<evidence type="ECO:0000256" key="5">
    <source>
        <dbReference type="ARBA" id="ARBA00022475"/>
    </source>
</evidence>
<evidence type="ECO:0000256" key="9">
    <source>
        <dbReference type="ARBA" id="ARBA00022833"/>
    </source>
</evidence>
<comment type="subunit">
    <text evidence="16">Monomer and homodimer. Part of the essential Sec protein translocation apparatus which comprises SecA, SecYEG and auxiliary proteins SecDF. Other proteins may also be involved.</text>
</comment>
<dbReference type="GO" id="GO:0046872">
    <property type="term" value="F:metal ion binding"/>
    <property type="evidence" value="ECO:0007669"/>
    <property type="project" value="UniProtKB-KW"/>
</dbReference>
<comment type="similarity">
    <text evidence="3 16 17">Belongs to the SecA family.</text>
</comment>
<evidence type="ECO:0000256" key="3">
    <source>
        <dbReference type="ARBA" id="ARBA00007650"/>
    </source>
</evidence>
<dbReference type="RefSeq" id="WP_059031455.1">
    <property type="nucleotide sequence ID" value="NZ_BSDN01000001.1"/>
</dbReference>
<feature type="binding site" evidence="16">
    <location>
        <begin position="104"/>
        <end position="108"/>
    </location>
    <ligand>
        <name>ATP</name>
        <dbReference type="ChEBI" id="CHEBI:30616"/>
    </ligand>
</feature>
<evidence type="ECO:0000256" key="17">
    <source>
        <dbReference type="RuleBase" id="RU003874"/>
    </source>
</evidence>
<dbReference type="InterPro" id="IPR000185">
    <property type="entry name" value="SecA"/>
</dbReference>
<accession>A0A0U9HCJ9</accession>
<evidence type="ECO:0000259" key="19">
    <source>
        <dbReference type="PROSITE" id="PS51192"/>
    </source>
</evidence>